<dbReference type="InterPro" id="IPR004821">
    <property type="entry name" value="Cyt_trans-like"/>
</dbReference>
<keyword evidence="3 10" id="KW-0662">Pyridine nucleotide biosynthesis</keyword>
<keyword evidence="8 10" id="KW-0520">NAD</keyword>
<dbReference type="UniPathway" id="UPA00253">
    <property type="reaction ID" value="UER00332"/>
</dbReference>
<evidence type="ECO:0000259" key="11">
    <source>
        <dbReference type="Pfam" id="PF01467"/>
    </source>
</evidence>
<sequence>MGKKIGILGGTFDPPHIAHLLIAQESLDACELDEVWFMPTNVPPHKQNEDMANSSDRVEMTRLAISDHGKFRLCTVELDRQGPSYSMDTMEILQNQHPNVQFYFIVGGDMAVSLPTWHGIEKLRKQVTFIVTSRPNYPDDYPFEEELISVNIPEMEISSSDIRERVSREENIRYLVPEAVRKYVGENHLYVR</sequence>
<dbReference type="InterPro" id="IPR005248">
    <property type="entry name" value="NadD/NMNAT"/>
</dbReference>
<evidence type="ECO:0000256" key="4">
    <source>
        <dbReference type="ARBA" id="ARBA00022679"/>
    </source>
</evidence>
<dbReference type="SUPFAM" id="SSF52374">
    <property type="entry name" value="Nucleotidylyl transferase"/>
    <property type="match status" value="1"/>
</dbReference>
<comment type="catalytic activity">
    <reaction evidence="9 10">
        <text>nicotinate beta-D-ribonucleotide + ATP + H(+) = deamido-NAD(+) + diphosphate</text>
        <dbReference type="Rhea" id="RHEA:22860"/>
        <dbReference type="ChEBI" id="CHEBI:15378"/>
        <dbReference type="ChEBI" id="CHEBI:30616"/>
        <dbReference type="ChEBI" id="CHEBI:33019"/>
        <dbReference type="ChEBI" id="CHEBI:57502"/>
        <dbReference type="ChEBI" id="CHEBI:58437"/>
        <dbReference type="EC" id="2.7.7.18"/>
    </reaction>
</comment>
<evidence type="ECO:0000256" key="1">
    <source>
        <dbReference type="ARBA" id="ARBA00002324"/>
    </source>
</evidence>
<dbReference type="PANTHER" id="PTHR39321">
    <property type="entry name" value="NICOTINATE-NUCLEOTIDE ADENYLYLTRANSFERASE-RELATED"/>
    <property type="match status" value="1"/>
</dbReference>
<dbReference type="PANTHER" id="PTHR39321:SF3">
    <property type="entry name" value="PHOSPHOPANTETHEINE ADENYLYLTRANSFERASE"/>
    <property type="match status" value="1"/>
</dbReference>
<dbReference type="HAMAP" id="MF_00244">
    <property type="entry name" value="NaMN_adenylyltr"/>
    <property type="match status" value="1"/>
</dbReference>
<dbReference type="Pfam" id="PF01467">
    <property type="entry name" value="CTP_transf_like"/>
    <property type="match status" value="1"/>
</dbReference>
<dbReference type="GO" id="GO:0005524">
    <property type="term" value="F:ATP binding"/>
    <property type="evidence" value="ECO:0007669"/>
    <property type="project" value="UniProtKB-KW"/>
</dbReference>
<evidence type="ECO:0000256" key="9">
    <source>
        <dbReference type="ARBA" id="ARBA00048721"/>
    </source>
</evidence>
<evidence type="ECO:0000256" key="2">
    <source>
        <dbReference type="ARBA" id="ARBA00005019"/>
    </source>
</evidence>
<dbReference type="EMBL" id="JACHHJ010000001">
    <property type="protein sequence ID" value="MBB6448804.1"/>
    <property type="molecule type" value="Genomic_DNA"/>
</dbReference>
<evidence type="ECO:0000313" key="13">
    <source>
        <dbReference type="Proteomes" id="UP000568839"/>
    </source>
</evidence>
<comment type="caution">
    <text evidence="12">The sequence shown here is derived from an EMBL/GenBank/DDBJ whole genome shotgun (WGS) entry which is preliminary data.</text>
</comment>
<dbReference type="EC" id="2.7.7.18" evidence="10"/>
<keyword evidence="5 10" id="KW-0548">Nucleotidyltransferase</keyword>
<evidence type="ECO:0000313" key="12">
    <source>
        <dbReference type="EMBL" id="MBB6448804.1"/>
    </source>
</evidence>
<name>A0A841PM64_9BACL</name>
<comment type="pathway">
    <text evidence="2 10">Cofactor biosynthesis; NAD(+) biosynthesis; deamido-NAD(+) from nicotinate D-ribonucleotide: step 1/1.</text>
</comment>
<protein>
    <recommendedName>
        <fullName evidence="10">Probable nicotinate-nucleotide adenylyltransferase</fullName>
        <ecNumber evidence="10">2.7.7.18</ecNumber>
    </recommendedName>
    <alternativeName>
        <fullName evidence="10">Deamido-NAD(+) diphosphorylase</fullName>
    </alternativeName>
    <alternativeName>
        <fullName evidence="10">Deamido-NAD(+) pyrophosphorylase</fullName>
    </alternativeName>
    <alternativeName>
        <fullName evidence="10">Nicotinate mononucleotide adenylyltransferase</fullName>
        <shortName evidence="10">NaMN adenylyltransferase</shortName>
    </alternativeName>
</protein>
<gene>
    <name evidence="10" type="primary">nadD</name>
    <name evidence="12" type="ORF">HNR44_000753</name>
</gene>
<dbReference type="Proteomes" id="UP000568839">
    <property type="component" value="Unassembled WGS sequence"/>
</dbReference>
<dbReference type="NCBIfam" id="NF000840">
    <property type="entry name" value="PRK00071.1-3"/>
    <property type="match status" value="1"/>
</dbReference>
<dbReference type="Gene3D" id="3.40.50.620">
    <property type="entry name" value="HUPs"/>
    <property type="match status" value="1"/>
</dbReference>
<dbReference type="RefSeq" id="WP_184402743.1">
    <property type="nucleotide sequence ID" value="NZ_JACHHJ010000001.1"/>
</dbReference>
<accession>A0A841PM64</accession>
<comment type="function">
    <text evidence="1 10">Catalyzes the reversible adenylation of nicotinate mononucleotide (NaMN) to nicotinic acid adenine dinucleotide (NaAD).</text>
</comment>
<dbReference type="AlphaFoldDB" id="A0A841PM64"/>
<keyword evidence="13" id="KW-1185">Reference proteome</keyword>
<evidence type="ECO:0000256" key="5">
    <source>
        <dbReference type="ARBA" id="ARBA00022695"/>
    </source>
</evidence>
<dbReference type="GO" id="GO:0009435">
    <property type="term" value="P:NAD+ biosynthetic process"/>
    <property type="evidence" value="ECO:0007669"/>
    <property type="project" value="UniProtKB-UniRule"/>
</dbReference>
<evidence type="ECO:0000256" key="7">
    <source>
        <dbReference type="ARBA" id="ARBA00022840"/>
    </source>
</evidence>
<evidence type="ECO:0000256" key="6">
    <source>
        <dbReference type="ARBA" id="ARBA00022741"/>
    </source>
</evidence>
<proteinExistence type="inferred from homology"/>
<feature type="domain" description="Cytidyltransferase-like" evidence="11">
    <location>
        <begin position="7"/>
        <end position="165"/>
    </location>
</feature>
<keyword evidence="4 10" id="KW-0808">Transferase</keyword>
<evidence type="ECO:0000256" key="8">
    <source>
        <dbReference type="ARBA" id="ARBA00023027"/>
    </source>
</evidence>
<evidence type="ECO:0000256" key="3">
    <source>
        <dbReference type="ARBA" id="ARBA00022642"/>
    </source>
</evidence>
<reference evidence="12 13" key="1">
    <citation type="submission" date="2020-08" db="EMBL/GenBank/DDBJ databases">
        <title>Genomic Encyclopedia of Type Strains, Phase IV (KMG-IV): sequencing the most valuable type-strain genomes for metagenomic binning, comparative biology and taxonomic classification.</title>
        <authorList>
            <person name="Goeker M."/>
        </authorList>
    </citation>
    <scope>NUCLEOTIDE SEQUENCE [LARGE SCALE GENOMIC DNA]</scope>
    <source>
        <strain evidence="12 13">DSM 21769</strain>
    </source>
</reference>
<dbReference type="NCBIfam" id="TIGR00482">
    <property type="entry name" value="nicotinate (nicotinamide) nucleotide adenylyltransferase"/>
    <property type="match status" value="1"/>
</dbReference>
<evidence type="ECO:0000256" key="10">
    <source>
        <dbReference type="HAMAP-Rule" id="MF_00244"/>
    </source>
</evidence>
<comment type="similarity">
    <text evidence="10">Belongs to the NadD family.</text>
</comment>
<dbReference type="NCBIfam" id="TIGR00125">
    <property type="entry name" value="cyt_tran_rel"/>
    <property type="match status" value="1"/>
</dbReference>
<dbReference type="InterPro" id="IPR014729">
    <property type="entry name" value="Rossmann-like_a/b/a_fold"/>
</dbReference>
<dbReference type="CDD" id="cd02165">
    <property type="entry name" value="NMNAT"/>
    <property type="match status" value="1"/>
</dbReference>
<organism evidence="12 13">
    <name type="scientific">Geomicrobium halophilum</name>
    <dbReference type="NCBI Taxonomy" id="549000"/>
    <lineage>
        <taxon>Bacteria</taxon>
        <taxon>Bacillati</taxon>
        <taxon>Bacillota</taxon>
        <taxon>Bacilli</taxon>
        <taxon>Bacillales</taxon>
        <taxon>Geomicrobium</taxon>
    </lineage>
</organism>
<dbReference type="GO" id="GO:0004515">
    <property type="term" value="F:nicotinate-nucleotide adenylyltransferase activity"/>
    <property type="evidence" value="ECO:0007669"/>
    <property type="project" value="UniProtKB-UniRule"/>
</dbReference>
<keyword evidence="7 10" id="KW-0067">ATP-binding</keyword>
<keyword evidence="6 10" id="KW-0547">Nucleotide-binding</keyword>
<dbReference type="NCBIfam" id="NF000841">
    <property type="entry name" value="PRK00071.1-4"/>
    <property type="match status" value="1"/>
</dbReference>